<dbReference type="InterPro" id="IPR007218">
    <property type="entry name" value="DNA_pol_delta_4"/>
</dbReference>
<evidence type="ECO:0000313" key="2">
    <source>
        <dbReference type="EMBL" id="KFX51504.1"/>
    </source>
</evidence>
<reference evidence="2" key="1">
    <citation type="journal article" date="2014" name="PLoS Genet.">
        <title>Signature Gene Expression Reveals Novel Clues to the Molecular Mechanisms of Dimorphic Transition in Penicillium marneffei.</title>
        <authorList>
            <person name="Yang E."/>
            <person name="Wang G."/>
            <person name="Cai J."/>
            <person name="Woo P.C."/>
            <person name="Lau S.K."/>
            <person name="Yuen K.-Y."/>
            <person name="Chow W.-N."/>
            <person name="Lin X."/>
        </authorList>
    </citation>
    <scope>NUCLEOTIDE SEQUENCE [LARGE SCALE GENOMIC DNA]</scope>
    <source>
        <strain evidence="2">PM1</strain>
    </source>
</reference>
<dbReference type="PANTHER" id="PTHR14303:SF0">
    <property type="entry name" value="DNA POLYMERASE DELTA SUBUNIT 4"/>
    <property type="match status" value="1"/>
</dbReference>
<feature type="compositionally biased region" description="Low complexity" evidence="1">
    <location>
        <begin position="54"/>
        <end position="64"/>
    </location>
</feature>
<organism evidence="2">
    <name type="scientific">Talaromyces marneffei PM1</name>
    <dbReference type="NCBI Taxonomy" id="1077442"/>
    <lineage>
        <taxon>Eukaryota</taxon>
        <taxon>Fungi</taxon>
        <taxon>Dikarya</taxon>
        <taxon>Ascomycota</taxon>
        <taxon>Pezizomycotina</taxon>
        <taxon>Eurotiomycetes</taxon>
        <taxon>Eurotiomycetidae</taxon>
        <taxon>Eurotiales</taxon>
        <taxon>Trichocomaceae</taxon>
        <taxon>Talaromyces</taxon>
        <taxon>Talaromyces sect. Talaromyces</taxon>
    </lineage>
</organism>
<proteinExistence type="predicted"/>
<dbReference type="GO" id="GO:0006261">
    <property type="term" value="P:DNA-templated DNA replication"/>
    <property type="evidence" value="ECO:0007669"/>
    <property type="project" value="TreeGrafter"/>
</dbReference>
<comment type="caution">
    <text evidence="2">The sequence shown here is derived from an EMBL/GenBank/DDBJ whole genome shotgun (WGS) entry which is preliminary data.</text>
</comment>
<dbReference type="PANTHER" id="PTHR14303">
    <property type="entry name" value="DNA POLYMERASE DELTA SUBUNIT 4"/>
    <property type="match status" value="1"/>
</dbReference>
<dbReference type="HOGENOM" id="CLU_077732_0_1_1"/>
<dbReference type="eggNOG" id="ENOG502SC9I">
    <property type="taxonomic scope" value="Eukaryota"/>
</dbReference>
<sequence length="203" mass="22682">MPPRRSTGRTAPSQQSKLSFGTQSRVTKPSTTATGKQIKNIDPIVKELATKITSSASASPAPEADTAFPEQVPVTSPAASSKPHVAELAIREQVKEELSQPQTDEDKRALEISDAQIRRYWNEEEHSRKAPRVHQNGLDMDEKILRHFDLSSQYGPCIGISRIKRWRRAHMLDLEPPIEVLAVLLKDRKAPVAERAYVDELLS</sequence>
<dbReference type="Pfam" id="PF04081">
    <property type="entry name" value="DNA_pol_delta_4"/>
    <property type="match status" value="1"/>
</dbReference>
<dbReference type="EMBL" id="JPOX01000005">
    <property type="protein sequence ID" value="KFX51504.1"/>
    <property type="molecule type" value="Genomic_DNA"/>
</dbReference>
<protein>
    <submittedName>
        <fullName evidence="2">DNA polymerase delta subunit 4</fullName>
    </submittedName>
</protein>
<dbReference type="AlphaFoldDB" id="A0A093VNG8"/>
<feature type="compositionally biased region" description="Polar residues" evidence="1">
    <location>
        <begin position="8"/>
        <end position="37"/>
    </location>
</feature>
<dbReference type="GO" id="GO:0003887">
    <property type="term" value="F:DNA-directed DNA polymerase activity"/>
    <property type="evidence" value="ECO:0007669"/>
    <property type="project" value="TreeGrafter"/>
</dbReference>
<name>A0A093VNG8_TALMA</name>
<feature type="region of interest" description="Disordered" evidence="1">
    <location>
        <begin position="53"/>
        <end position="84"/>
    </location>
</feature>
<dbReference type="GO" id="GO:0000731">
    <property type="term" value="P:DNA synthesis involved in DNA repair"/>
    <property type="evidence" value="ECO:0007669"/>
    <property type="project" value="InterPro"/>
</dbReference>
<evidence type="ECO:0000256" key="1">
    <source>
        <dbReference type="SAM" id="MobiDB-lite"/>
    </source>
</evidence>
<feature type="region of interest" description="Disordered" evidence="1">
    <location>
        <begin position="1"/>
        <end position="38"/>
    </location>
</feature>
<accession>A0A093VNG8</accession>
<dbReference type="GO" id="GO:0043625">
    <property type="term" value="C:delta DNA polymerase complex"/>
    <property type="evidence" value="ECO:0007669"/>
    <property type="project" value="TreeGrafter"/>
</dbReference>
<gene>
    <name evidence="2" type="ORF">GQ26_0052720</name>
</gene>